<keyword evidence="5 7" id="KW-1133">Transmembrane helix</keyword>
<feature type="transmembrane region" description="Helical" evidence="7">
    <location>
        <begin position="218"/>
        <end position="240"/>
    </location>
</feature>
<feature type="transmembrane region" description="Helical" evidence="7">
    <location>
        <begin position="96"/>
        <end position="120"/>
    </location>
</feature>
<evidence type="ECO:0000256" key="4">
    <source>
        <dbReference type="ARBA" id="ARBA00022824"/>
    </source>
</evidence>
<dbReference type="Pfam" id="PF25179">
    <property type="entry name" value="LMF1_C"/>
    <property type="match status" value="1"/>
</dbReference>
<comment type="similarity">
    <text evidence="2">Belongs to the lipase maturation factor family.</text>
</comment>
<evidence type="ECO:0000256" key="3">
    <source>
        <dbReference type="ARBA" id="ARBA00022692"/>
    </source>
</evidence>
<evidence type="ECO:0000259" key="8">
    <source>
        <dbReference type="Pfam" id="PF06762"/>
    </source>
</evidence>
<dbReference type="InterPro" id="IPR057433">
    <property type="entry name" value="LMF1/2_C"/>
</dbReference>
<keyword evidence="3 7" id="KW-0812">Transmembrane</keyword>
<dbReference type="EMBL" id="FNVB01000004">
    <property type="protein sequence ID" value="SEG70343.1"/>
    <property type="molecule type" value="Genomic_DNA"/>
</dbReference>
<feature type="transmembrane region" description="Helical" evidence="7">
    <location>
        <begin position="132"/>
        <end position="158"/>
    </location>
</feature>
<evidence type="ECO:0000313" key="10">
    <source>
        <dbReference type="EMBL" id="SEG70343.1"/>
    </source>
</evidence>
<dbReference type="Proteomes" id="UP000236729">
    <property type="component" value="Unassembled WGS sequence"/>
</dbReference>
<keyword evidence="6 7" id="KW-0472">Membrane</keyword>
<dbReference type="AlphaFoldDB" id="A0A1H6CBX1"/>
<protein>
    <submittedName>
        <fullName evidence="10">Lipase maturation factor</fullName>
    </submittedName>
</protein>
<reference evidence="12 13" key="1">
    <citation type="submission" date="2016-10" db="EMBL/GenBank/DDBJ databases">
        <authorList>
            <person name="Varghese N."/>
            <person name="Submissions S."/>
        </authorList>
    </citation>
    <scope>NUCLEOTIDE SEQUENCE [LARGE SCALE GENOMIC DNA]</scope>
    <source>
        <strain evidence="13">ATCC 20501</strain>
        <strain evidence="11 12">CGMCC 4.3529</strain>
    </source>
</reference>
<feature type="domain" description="Lipase maturation factor 1/2 N-terminal" evidence="8">
    <location>
        <begin position="120"/>
        <end position="267"/>
    </location>
</feature>
<dbReference type="EMBL" id="FOME01000001">
    <property type="protein sequence ID" value="SFC34771.1"/>
    <property type="molecule type" value="Genomic_DNA"/>
</dbReference>
<proteinExistence type="inferred from homology"/>
<evidence type="ECO:0000313" key="11">
    <source>
        <dbReference type="EMBL" id="SFC34771.1"/>
    </source>
</evidence>
<reference evidence="10" key="2">
    <citation type="submission" date="2016-10" db="EMBL/GenBank/DDBJ databases">
        <authorList>
            <person name="de Groot N.N."/>
        </authorList>
    </citation>
    <scope>NUCLEOTIDE SEQUENCE [LARGE SCALE GENOMIC DNA]</scope>
    <source>
        <strain evidence="10">ATCC 20501</strain>
    </source>
</reference>
<comment type="subcellular location">
    <subcellularLocation>
        <location evidence="1">Endoplasmic reticulum membrane</location>
        <topology evidence="1">Multi-pass membrane protein</topology>
    </subcellularLocation>
</comment>
<dbReference type="RefSeq" id="WP_093345604.1">
    <property type="nucleotide sequence ID" value="NZ_FNVB01000004.1"/>
</dbReference>
<feature type="transmembrane region" description="Helical" evidence="7">
    <location>
        <begin position="282"/>
        <end position="302"/>
    </location>
</feature>
<keyword evidence="12" id="KW-1185">Reference proteome</keyword>
<evidence type="ECO:0000256" key="2">
    <source>
        <dbReference type="ARBA" id="ARBA00005512"/>
    </source>
</evidence>
<accession>A0A1I1IFL4</accession>
<keyword evidence="4" id="KW-0256">Endoplasmic reticulum</keyword>
<dbReference type="Pfam" id="PF06762">
    <property type="entry name" value="LMF1"/>
    <property type="match status" value="1"/>
</dbReference>
<dbReference type="PANTHER" id="PTHR14463">
    <property type="entry name" value="LIPASE MATURATION FACTOR"/>
    <property type="match status" value="1"/>
</dbReference>
<dbReference type="InterPro" id="IPR057434">
    <property type="entry name" value="LMF1/2_N"/>
</dbReference>
<organism evidence="10 13">
    <name type="scientific">Saccharopolyspora kobensis</name>
    <dbReference type="NCBI Taxonomy" id="146035"/>
    <lineage>
        <taxon>Bacteria</taxon>
        <taxon>Bacillati</taxon>
        <taxon>Actinomycetota</taxon>
        <taxon>Actinomycetes</taxon>
        <taxon>Pseudonocardiales</taxon>
        <taxon>Pseudonocardiaceae</taxon>
        <taxon>Saccharopolyspora</taxon>
    </lineage>
</organism>
<evidence type="ECO:0000256" key="5">
    <source>
        <dbReference type="ARBA" id="ARBA00022989"/>
    </source>
</evidence>
<accession>A0A1H6CBX1</accession>
<dbReference type="InterPro" id="IPR009613">
    <property type="entry name" value="LMF"/>
</dbReference>
<feature type="transmembrane region" description="Helical" evidence="7">
    <location>
        <begin position="252"/>
        <end position="270"/>
    </location>
</feature>
<dbReference type="GO" id="GO:0051604">
    <property type="term" value="P:protein maturation"/>
    <property type="evidence" value="ECO:0007669"/>
    <property type="project" value="InterPro"/>
</dbReference>
<dbReference type="PANTHER" id="PTHR14463:SF10">
    <property type="entry name" value="LIPASE MATURATION FACTOR 1"/>
    <property type="match status" value="1"/>
</dbReference>
<evidence type="ECO:0000256" key="1">
    <source>
        <dbReference type="ARBA" id="ARBA00004477"/>
    </source>
</evidence>
<evidence type="ECO:0000313" key="13">
    <source>
        <dbReference type="Proteomes" id="UP000236729"/>
    </source>
</evidence>
<evidence type="ECO:0000259" key="9">
    <source>
        <dbReference type="Pfam" id="PF25179"/>
    </source>
</evidence>
<name>A0A1H6CBX1_9PSEU</name>
<feature type="transmembrane region" description="Helical" evidence="7">
    <location>
        <begin position="72"/>
        <end position="90"/>
    </location>
</feature>
<gene>
    <name evidence="10" type="ORF">SAMN02982929_03295</name>
    <name evidence="11" type="ORF">SAMN05216506_101537</name>
</gene>
<evidence type="ECO:0000313" key="12">
    <source>
        <dbReference type="Proteomes" id="UP000199690"/>
    </source>
</evidence>
<evidence type="ECO:0000256" key="7">
    <source>
        <dbReference type="SAM" id="Phobius"/>
    </source>
</evidence>
<dbReference type="Proteomes" id="UP000199690">
    <property type="component" value="Unassembled WGS sequence"/>
</dbReference>
<feature type="transmembrane region" description="Helical" evidence="7">
    <location>
        <begin position="12"/>
        <end position="33"/>
    </location>
</feature>
<feature type="domain" description="Lipase maturation factor 1/2 C-terminal" evidence="9">
    <location>
        <begin position="322"/>
        <end position="457"/>
    </location>
</feature>
<evidence type="ECO:0000256" key="6">
    <source>
        <dbReference type="ARBA" id="ARBA00023136"/>
    </source>
</evidence>
<sequence length="465" mass="52803">MWDWAAAPDYWIARFAVAHLVAITYLLGFVSALRQFRGLLGERGLTPIPRFLAHVPFRESPSLFHLHYSDRFYAGVCWAGIAGSALALFADLAPLWAWLVLWTLLWLLYLSIVNVGQVWYSFGWESLLLEAGFLVIFLGPAGIAPPTLVVWLLCWLLFRVEFGAGLIKMRGDSCWRDLTALYYHHETQPMPGPLSRWFHRLPRQVHQVEVVANHFTQLVVPFLLFAPQPVATAAGLVVVVTQGWLMLSGNFAWLNLLTITLACSAMSSGPFEPPPMAGLPPWFAVLVLVLAVVFAVLSYAPVRNMLGKRQVMNRSFNKLHLGNTYGAFGSITRTRYEVVVEGAADVDGQWREYGFKGKPGDPHRRPPQVAPYHLRLDWLMWFLALSPGYGRAWLPGLIKALLRNDEHVLRLLRHNPFPDRPPLLIRADLYRYRFTTRAERRETGAFWIRTRVGDFVPPLTLDDLP</sequence>